<gene>
    <name evidence="7" type="ORF">ENV52_02395</name>
</gene>
<dbReference type="CDD" id="cd03224">
    <property type="entry name" value="ABC_TM1139_LivF_branched"/>
    <property type="match status" value="1"/>
</dbReference>
<dbReference type="InterPro" id="IPR052156">
    <property type="entry name" value="BCAA_Transport_ATP-bd_LivF"/>
</dbReference>
<organism evidence="7">
    <name type="scientific">Desulfobacca acetoxidans</name>
    <dbReference type="NCBI Taxonomy" id="60893"/>
    <lineage>
        <taxon>Bacteria</taxon>
        <taxon>Pseudomonadati</taxon>
        <taxon>Thermodesulfobacteriota</taxon>
        <taxon>Desulfobaccia</taxon>
        <taxon>Desulfobaccales</taxon>
        <taxon>Desulfobaccaceae</taxon>
        <taxon>Desulfobacca</taxon>
    </lineage>
</organism>
<dbReference type="SMART" id="SM00382">
    <property type="entry name" value="AAA"/>
    <property type="match status" value="1"/>
</dbReference>
<dbReference type="GO" id="GO:0005524">
    <property type="term" value="F:ATP binding"/>
    <property type="evidence" value="ECO:0007669"/>
    <property type="project" value="UniProtKB-KW"/>
</dbReference>
<dbReference type="InterPro" id="IPR017871">
    <property type="entry name" value="ABC_transporter-like_CS"/>
</dbReference>
<evidence type="ECO:0000256" key="5">
    <source>
        <dbReference type="ARBA" id="ARBA00022970"/>
    </source>
</evidence>
<proteinExistence type="inferred from homology"/>
<comment type="similarity">
    <text evidence="1">Belongs to the ABC transporter superfamily.</text>
</comment>
<dbReference type="GO" id="GO:0016887">
    <property type="term" value="F:ATP hydrolysis activity"/>
    <property type="evidence" value="ECO:0007669"/>
    <property type="project" value="InterPro"/>
</dbReference>
<dbReference type="EMBL" id="DTGR01000036">
    <property type="protein sequence ID" value="HHS28537.1"/>
    <property type="molecule type" value="Genomic_DNA"/>
</dbReference>
<evidence type="ECO:0000313" key="7">
    <source>
        <dbReference type="EMBL" id="HHS28537.1"/>
    </source>
</evidence>
<accession>A0A7V6A1J4</accession>
<dbReference type="PROSITE" id="PS00211">
    <property type="entry name" value="ABC_TRANSPORTER_1"/>
    <property type="match status" value="1"/>
</dbReference>
<evidence type="ECO:0000259" key="6">
    <source>
        <dbReference type="PROSITE" id="PS50893"/>
    </source>
</evidence>
<evidence type="ECO:0000256" key="1">
    <source>
        <dbReference type="ARBA" id="ARBA00005417"/>
    </source>
</evidence>
<dbReference type="AlphaFoldDB" id="A0A7V6A1J4"/>
<keyword evidence="3" id="KW-0547">Nucleotide-binding</keyword>
<dbReference type="Pfam" id="PF00005">
    <property type="entry name" value="ABC_tran"/>
    <property type="match status" value="1"/>
</dbReference>
<dbReference type="InterPro" id="IPR003439">
    <property type="entry name" value="ABC_transporter-like_ATP-bd"/>
</dbReference>
<feature type="domain" description="ABC transporter" evidence="6">
    <location>
        <begin position="34"/>
        <end position="264"/>
    </location>
</feature>
<evidence type="ECO:0000256" key="2">
    <source>
        <dbReference type="ARBA" id="ARBA00022448"/>
    </source>
</evidence>
<keyword evidence="4 7" id="KW-0067">ATP-binding</keyword>
<dbReference type="Gene3D" id="3.40.50.300">
    <property type="entry name" value="P-loop containing nucleotide triphosphate hydrolases"/>
    <property type="match status" value="1"/>
</dbReference>
<dbReference type="PROSITE" id="PS50893">
    <property type="entry name" value="ABC_TRANSPORTER_2"/>
    <property type="match status" value="1"/>
</dbReference>
<evidence type="ECO:0000256" key="3">
    <source>
        <dbReference type="ARBA" id="ARBA00022741"/>
    </source>
</evidence>
<comment type="caution">
    <text evidence="7">The sequence shown here is derived from an EMBL/GenBank/DDBJ whole genome shotgun (WGS) entry which is preliminary data.</text>
</comment>
<protein>
    <submittedName>
        <fullName evidence="7">ABC transporter ATP-binding protein</fullName>
    </submittedName>
</protein>
<dbReference type="PANTHER" id="PTHR43820:SF4">
    <property type="entry name" value="HIGH-AFFINITY BRANCHED-CHAIN AMINO ACID TRANSPORT ATP-BINDING PROTEIN LIVF"/>
    <property type="match status" value="1"/>
</dbReference>
<dbReference type="GO" id="GO:0015658">
    <property type="term" value="F:branched-chain amino acid transmembrane transporter activity"/>
    <property type="evidence" value="ECO:0007669"/>
    <property type="project" value="TreeGrafter"/>
</dbReference>
<sequence length="264" mass="29616">MIPGWKRPTWEPGTQHGRKGKYLMHNFRNSRPLLEIQHLSYSLRGEPILRDINLSVQPHQVTAIVGADGAGKTMLFRVLSGLVRGASGKIILAGEAIETLPVWEVVKRGLVYVPEGMRVFPHMSVLENLEVGAYRTRKGRTARLDLVFRIFPELRDLIKQPAGQLSGGQQRMVTLGRGIMSEPRLLLLDEPFMGLSPKLVNRFCNSFRDLSQAGITLLISGQHIRRVLRIAQRGYILEDGNITRSGAGADLLEDQHLQEILFIN</sequence>
<name>A0A7V6A1J4_9BACT</name>
<dbReference type="InterPro" id="IPR027417">
    <property type="entry name" value="P-loop_NTPase"/>
</dbReference>
<evidence type="ECO:0000256" key="4">
    <source>
        <dbReference type="ARBA" id="ARBA00022840"/>
    </source>
</evidence>
<dbReference type="GO" id="GO:0015807">
    <property type="term" value="P:L-amino acid transport"/>
    <property type="evidence" value="ECO:0007669"/>
    <property type="project" value="TreeGrafter"/>
</dbReference>
<keyword evidence="2" id="KW-0813">Transport</keyword>
<reference evidence="7" key="1">
    <citation type="journal article" date="2020" name="mSystems">
        <title>Genome- and Community-Level Interaction Insights into Carbon Utilization and Element Cycling Functions of Hydrothermarchaeota in Hydrothermal Sediment.</title>
        <authorList>
            <person name="Zhou Z."/>
            <person name="Liu Y."/>
            <person name="Xu W."/>
            <person name="Pan J."/>
            <person name="Luo Z.H."/>
            <person name="Li M."/>
        </authorList>
    </citation>
    <scope>NUCLEOTIDE SEQUENCE [LARGE SCALE GENOMIC DNA]</scope>
    <source>
        <strain evidence="7">SpSt-767</strain>
    </source>
</reference>
<dbReference type="PANTHER" id="PTHR43820">
    <property type="entry name" value="HIGH-AFFINITY BRANCHED-CHAIN AMINO ACID TRANSPORT ATP-BINDING PROTEIN LIVF"/>
    <property type="match status" value="1"/>
</dbReference>
<keyword evidence="5" id="KW-0029">Amino-acid transport</keyword>
<dbReference type="InterPro" id="IPR003593">
    <property type="entry name" value="AAA+_ATPase"/>
</dbReference>
<dbReference type="SUPFAM" id="SSF52540">
    <property type="entry name" value="P-loop containing nucleoside triphosphate hydrolases"/>
    <property type="match status" value="1"/>
</dbReference>